<reference evidence="2" key="1">
    <citation type="submission" date="2016-03" db="EMBL/GenBank/DDBJ databases">
        <title>Mechanisms controlling the formation of the plant cell surface in tip-growing cells are functionally conserved among land plants.</title>
        <authorList>
            <person name="Honkanen S."/>
            <person name="Jones V.A."/>
            <person name="Morieri G."/>
            <person name="Champion C."/>
            <person name="Hetherington A.J."/>
            <person name="Kelly S."/>
            <person name="Saint-Marcoux D."/>
            <person name="Proust H."/>
            <person name="Prescott H."/>
            <person name="Dolan L."/>
        </authorList>
    </citation>
    <scope>NUCLEOTIDE SEQUENCE [LARGE SCALE GENOMIC DNA]</scope>
    <source>
        <tissue evidence="2">Whole gametophyte</tissue>
    </source>
</reference>
<organism evidence="2 3">
    <name type="scientific">Marchantia polymorpha subsp. ruderalis</name>
    <dbReference type="NCBI Taxonomy" id="1480154"/>
    <lineage>
        <taxon>Eukaryota</taxon>
        <taxon>Viridiplantae</taxon>
        <taxon>Streptophyta</taxon>
        <taxon>Embryophyta</taxon>
        <taxon>Marchantiophyta</taxon>
        <taxon>Marchantiopsida</taxon>
        <taxon>Marchantiidae</taxon>
        <taxon>Marchantiales</taxon>
        <taxon>Marchantiaceae</taxon>
        <taxon>Marchantia</taxon>
    </lineage>
</organism>
<dbReference type="Proteomes" id="UP000077202">
    <property type="component" value="Unassembled WGS sequence"/>
</dbReference>
<feature type="compositionally biased region" description="Basic residues" evidence="1">
    <location>
        <begin position="238"/>
        <end position="252"/>
    </location>
</feature>
<keyword evidence="3" id="KW-1185">Reference proteome</keyword>
<protein>
    <submittedName>
        <fullName evidence="2">Uncharacterized protein</fullName>
    </submittedName>
</protein>
<dbReference type="AlphaFoldDB" id="A0A176WB60"/>
<sequence length="571" mass="64760">MWLCRGLHSLRGGIKVAFKWFLGAATLLFPIVAASLFADSVPQFEEHEHNKKMIWDLQCCHHKGNTVWKFLNTVTGLARLGVCWDFDLLYHIEIKVPETPSKLEKKLFRIQCPFNIMREKCWTDVADSPSYDERIDLGQFRVLRAQCPRRLDQLRLGVENDTSNFGLLFCTAKMSNSRGRSGPPPSRYESLYIGDYNSADYDPLPPFDRRILQGLSYDGYSSSASNSASERLVPAVRSRSRSPPRGFVRSRSRSPEMQVIVPAHDGTHSLTRQMQDMDLKQMVLYGNPSYDLPLSPQVSSGGSPQHSATFVEGYVGRPSSSRSRPRSARGVPVPPPATGRHRDLNFMEARAASDDRQASSYWAGRPDSSIDRQSGMSEYLGKNALDNRAALRQKDSDPLARPYLVEHLGPRYYDEYESTATSRHYTRDELIQRERDEQQGLFPPGRSVVPFPDPRWPISSNRYAGGPDYRDRPRSPPRRRSRGWNWENRPLDDAFSDATGHYSGIAGSGVSGPSPYRTFSYRDSRHVPHFRTSQEDQLYGVGGHTWANPNPVGLNPPRVQEWHDDNFSDFG</sequence>
<feature type="region of interest" description="Disordered" evidence="1">
    <location>
        <begin position="436"/>
        <end position="486"/>
    </location>
</feature>
<feature type="compositionally biased region" description="Basic and acidic residues" evidence="1">
    <location>
        <begin position="340"/>
        <end position="357"/>
    </location>
</feature>
<feature type="region of interest" description="Disordered" evidence="1">
    <location>
        <begin position="315"/>
        <end position="373"/>
    </location>
</feature>
<feature type="region of interest" description="Disordered" evidence="1">
    <location>
        <begin position="220"/>
        <end position="268"/>
    </location>
</feature>
<evidence type="ECO:0000313" key="3">
    <source>
        <dbReference type="Proteomes" id="UP000077202"/>
    </source>
</evidence>
<name>A0A176WB60_MARPO</name>
<feature type="compositionally biased region" description="Low complexity" evidence="1">
    <location>
        <begin position="221"/>
        <end position="237"/>
    </location>
</feature>
<evidence type="ECO:0000313" key="2">
    <source>
        <dbReference type="EMBL" id="OAE29336.1"/>
    </source>
</evidence>
<comment type="caution">
    <text evidence="2">The sequence shown here is derived from an EMBL/GenBank/DDBJ whole genome shotgun (WGS) entry which is preliminary data.</text>
</comment>
<evidence type="ECO:0000256" key="1">
    <source>
        <dbReference type="SAM" id="MobiDB-lite"/>
    </source>
</evidence>
<gene>
    <name evidence="2" type="ORF">AXG93_3102s1630</name>
</gene>
<accession>A0A176WB60</accession>
<dbReference type="EMBL" id="LVLJ01001475">
    <property type="protein sequence ID" value="OAE29336.1"/>
    <property type="molecule type" value="Genomic_DNA"/>
</dbReference>
<proteinExistence type="predicted"/>